<protein>
    <submittedName>
        <fullName evidence="1">Uncharacterized protein</fullName>
    </submittedName>
</protein>
<dbReference type="EMBL" id="GBXM01083018">
    <property type="protein sequence ID" value="JAH25559.1"/>
    <property type="molecule type" value="Transcribed_RNA"/>
</dbReference>
<accession>A0A0E9R8X2</accession>
<reference evidence="1" key="2">
    <citation type="journal article" date="2015" name="Fish Shellfish Immunol.">
        <title>Early steps in the European eel (Anguilla anguilla)-Vibrio vulnificus interaction in the gills: Role of the RtxA13 toxin.</title>
        <authorList>
            <person name="Callol A."/>
            <person name="Pajuelo D."/>
            <person name="Ebbesson L."/>
            <person name="Teles M."/>
            <person name="MacKenzie S."/>
            <person name="Amaro C."/>
        </authorList>
    </citation>
    <scope>NUCLEOTIDE SEQUENCE</scope>
</reference>
<organism evidence="1">
    <name type="scientific">Anguilla anguilla</name>
    <name type="common">European freshwater eel</name>
    <name type="synonym">Muraena anguilla</name>
    <dbReference type="NCBI Taxonomy" id="7936"/>
    <lineage>
        <taxon>Eukaryota</taxon>
        <taxon>Metazoa</taxon>
        <taxon>Chordata</taxon>
        <taxon>Craniata</taxon>
        <taxon>Vertebrata</taxon>
        <taxon>Euteleostomi</taxon>
        <taxon>Actinopterygii</taxon>
        <taxon>Neopterygii</taxon>
        <taxon>Teleostei</taxon>
        <taxon>Anguilliformes</taxon>
        <taxon>Anguillidae</taxon>
        <taxon>Anguilla</taxon>
    </lineage>
</organism>
<sequence>MAFTVGAEDRQKKTTKPEVGTWGTRVSFYVMKLTTFSFVNAH</sequence>
<evidence type="ECO:0000313" key="1">
    <source>
        <dbReference type="EMBL" id="JAH25559.1"/>
    </source>
</evidence>
<dbReference type="AlphaFoldDB" id="A0A0E9R8X2"/>
<name>A0A0E9R8X2_ANGAN</name>
<proteinExistence type="predicted"/>
<reference evidence="1" key="1">
    <citation type="submission" date="2014-11" db="EMBL/GenBank/DDBJ databases">
        <authorList>
            <person name="Amaro Gonzalez C."/>
        </authorList>
    </citation>
    <scope>NUCLEOTIDE SEQUENCE</scope>
</reference>